<dbReference type="RefSeq" id="WP_104003133.1">
    <property type="nucleotide sequence ID" value="NZ_FNVQ01000002.1"/>
</dbReference>
<sequence>MAKGYMLFTEAVLDQPLYDAYIAKVVKTITDSGGRIIMVDDSPEVLEGSWHGSRTVLLEWDSAAAAKAWYDSPEYQAIIGERHASVEANAILLHGL</sequence>
<protein>
    <submittedName>
        <fullName evidence="2">Uncharacterized conserved protein, DUF1330 family</fullName>
    </submittedName>
</protein>
<name>A0A1H6AHG0_9GAMM</name>
<dbReference type="InterPro" id="IPR010753">
    <property type="entry name" value="DUF1330"/>
</dbReference>
<gene>
    <name evidence="2" type="ORF">SAMN05444390_10214</name>
</gene>
<dbReference type="EMBL" id="FNVQ01000002">
    <property type="protein sequence ID" value="SEG47507.1"/>
    <property type="molecule type" value="Genomic_DNA"/>
</dbReference>
<evidence type="ECO:0000313" key="3">
    <source>
        <dbReference type="Proteomes" id="UP000236745"/>
    </source>
</evidence>
<dbReference type="Gene3D" id="3.30.70.100">
    <property type="match status" value="1"/>
</dbReference>
<feature type="domain" description="DUF1330" evidence="1">
    <location>
        <begin position="3"/>
        <end position="95"/>
    </location>
</feature>
<dbReference type="Pfam" id="PF07045">
    <property type="entry name" value="DUF1330"/>
    <property type="match status" value="1"/>
</dbReference>
<dbReference type="PANTHER" id="PTHR41521:SF4">
    <property type="entry name" value="BLR0684 PROTEIN"/>
    <property type="match status" value="1"/>
</dbReference>
<proteinExistence type="predicted"/>
<dbReference type="InterPro" id="IPR011008">
    <property type="entry name" value="Dimeric_a/b-barrel"/>
</dbReference>
<evidence type="ECO:0000313" key="2">
    <source>
        <dbReference type="EMBL" id="SEG47507.1"/>
    </source>
</evidence>
<accession>A0A1H6AHG0</accession>
<evidence type="ECO:0000259" key="1">
    <source>
        <dbReference type="Pfam" id="PF07045"/>
    </source>
</evidence>
<dbReference type="SUPFAM" id="SSF54909">
    <property type="entry name" value="Dimeric alpha+beta barrel"/>
    <property type="match status" value="1"/>
</dbReference>
<reference evidence="2 3" key="1">
    <citation type="submission" date="2016-10" db="EMBL/GenBank/DDBJ databases">
        <authorList>
            <person name="de Groot N.N."/>
        </authorList>
    </citation>
    <scope>NUCLEOTIDE SEQUENCE [LARGE SCALE GENOMIC DNA]</scope>
    <source>
        <strain evidence="2 3">DSM 22012</strain>
    </source>
</reference>
<dbReference type="OrthoDB" id="9806380at2"/>
<organism evidence="2 3">
    <name type="scientific">Marinobacterium lutimaris</name>
    <dbReference type="NCBI Taxonomy" id="568106"/>
    <lineage>
        <taxon>Bacteria</taxon>
        <taxon>Pseudomonadati</taxon>
        <taxon>Pseudomonadota</taxon>
        <taxon>Gammaproteobacteria</taxon>
        <taxon>Oceanospirillales</taxon>
        <taxon>Oceanospirillaceae</taxon>
        <taxon>Marinobacterium</taxon>
    </lineage>
</organism>
<dbReference type="Proteomes" id="UP000236745">
    <property type="component" value="Unassembled WGS sequence"/>
</dbReference>
<keyword evidence="3" id="KW-1185">Reference proteome</keyword>
<dbReference type="PANTHER" id="PTHR41521">
    <property type="match status" value="1"/>
</dbReference>
<dbReference type="AlphaFoldDB" id="A0A1H6AHG0"/>